<evidence type="ECO:0000313" key="10">
    <source>
        <dbReference type="Proteomes" id="UP000001901"/>
    </source>
</evidence>
<sequence>MKMNVEIKEGLEGIIACKTSISRVDIEDGKAVLEYRGYNIHDLARYSTYEETAYLLLFGELPTKKELKAFEEELKDLRDLPAQIIGLLTHLPPFTHPMVVLRTAISYLGSMDKEKHFMDYEHSIQKAKSLIAKIPTIIAYFHRIRTGQNLVHPNPDLGHAENFLYMLKGEVPDRIEARALDVDLILHADHELNASTFAARIAASTLADMYACVVAATGTLMGPLHGGAAQKVIEMLREIAVPWRAEEYVLKKLERKERIMGFGHRIYRNVMDPRTIELRNLAKKLAKMKDSKWFEIAEEVAKAVYKHKGLLPNVDFYSACVYACLGIPDDLFIPIFAMGRIAGWTAHIIEQYVNNRLIRPRALYIGEKGKKYIPLRERG</sequence>
<dbReference type="Gene3D" id="1.10.230.10">
    <property type="entry name" value="Cytochrome P450-Terp, domain 2"/>
    <property type="match status" value="1"/>
</dbReference>
<comment type="pathway">
    <text evidence="1">Carbohydrate metabolism; tricarboxylic acid cycle.</text>
</comment>
<name>D2RDI6_ARCPA</name>
<keyword evidence="10" id="KW-1185">Reference proteome</keyword>
<comment type="catalytic activity">
    <reaction evidence="5 6">
        <text>oxaloacetate + acetyl-CoA + H2O = citrate + CoA + H(+)</text>
        <dbReference type="Rhea" id="RHEA:16845"/>
        <dbReference type="ChEBI" id="CHEBI:15377"/>
        <dbReference type="ChEBI" id="CHEBI:15378"/>
        <dbReference type="ChEBI" id="CHEBI:16452"/>
        <dbReference type="ChEBI" id="CHEBI:16947"/>
        <dbReference type="ChEBI" id="CHEBI:57287"/>
        <dbReference type="ChEBI" id="CHEBI:57288"/>
        <dbReference type="EC" id="2.3.3.16"/>
    </reaction>
</comment>
<dbReference type="GO" id="GO:0005975">
    <property type="term" value="P:carbohydrate metabolic process"/>
    <property type="evidence" value="ECO:0007669"/>
    <property type="project" value="TreeGrafter"/>
</dbReference>
<proteinExistence type="inferred from homology"/>
<evidence type="ECO:0000256" key="7">
    <source>
        <dbReference type="PIRSR" id="PIRSR001369-1"/>
    </source>
</evidence>
<reference evidence="9 10" key="1">
    <citation type="journal article" date="2010" name="Stand. Genomic Sci.">
        <title>Complete genome sequence of Archaeoglobus profundus type strain (AV18).</title>
        <authorList>
            <person name="von Jan M."/>
            <person name="Lapidus A."/>
            <person name="Del Rio T.G."/>
            <person name="Copeland A."/>
            <person name="Tice H."/>
            <person name="Cheng J.F."/>
            <person name="Lucas S."/>
            <person name="Chen F."/>
            <person name="Nolan M."/>
            <person name="Goodwin L."/>
            <person name="Han C."/>
            <person name="Pitluck S."/>
            <person name="Liolios K."/>
            <person name="Ivanova N."/>
            <person name="Mavromatis K."/>
            <person name="Ovchinnikova G."/>
            <person name="Chertkov O."/>
            <person name="Pati A."/>
            <person name="Chen A."/>
            <person name="Palaniappan K."/>
            <person name="Land M."/>
            <person name="Hauser L."/>
            <person name="Chang Y.J."/>
            <person name="Jeffries C.D."/>
            <person name="Saunders E."/>
            <person name="Brettin T."/>
            <person name="Detter J.C."/>
            <person name="Chain P."/>
            <person name="Eichinger K."/>
            <person name="Huber H."/>
            <person name="Spring S."/>
            <person name="Rohde M."/>
            <person name="Goker M."/>
            <person name="Wirth R."/>
            <person name="Woyke T."/>
            <person name="Bristow J."/>
            <person name="Eisen J.A."/>
            <person name="Markowitz V."/>
            <person name="Hugenholtz P."/>
            <person name="Kyrpides N.C."/>
            <person name="Klenk H.P."/>
        </authorList>
    </citation>
    <scope>NUCLEOTIDE SEQUENCE [LARGE SCALE GENOMIC DNA]</scope>
    <source>
        <strain evidence="10">DSM 5631 / JCM 9629 / NBRC 100127 / Av18</strain>
    </source>
</reference>
<dbReference type="GO" id="GO:0036440">
    <property type="term" value="F:citrate synthase activity"/>
    <property type="evidence" value="ECO:0007669"/>
    <property type="project" value="UniProtKB-EC"/>
</dbReference>
<dbReference type="PRINTS" id="PR00143">
    <property type="entry name" value="CITRTSNTHASE"/>
</dbReference>
<dbReference type="RefSeq" id="WP_012940516.1">
    <property type="nucleotide sequence ID" value="NC_013741.1"/>
</dbReference>
<organism evidence="9 10">
    <name type="scientific">Archaeoglobus profundus (strain DSM 5631 / JCM 9629 / NBRC 100127 / Av18)</name>
    <dbReference type="NCBI Taxonomy" id="572546"/>
    <lineage>
        <taxon>Archaea</taxon>
        <taxon>Methanobacteriati</taxon>
        <taxon>Methanobacteriota</taxon>
        <taxon>Archaeoglobi</taxon>
        <taxon>Archaeoglobales</taxon>
        <taxon>Archaeoglobaceae</taxon>
        <taxon>Archaeoglobus</taxon>
    </lineage>
</organism>
<dbReference type="KEGG" id="apo:Arcpr_1122"/>
<dbReference type="PANTHER" id="PTHR11739:SF4">
    <property type="entry name" value="CITRATE SYNTHASE, PEROXISOMAL"/>
    <property type="match status" value="1"/>
</dbReference>
<gene>
    <name evidence="9" type="ordered locus">Arcpr_1122</name>
</gene>
<dbReference type="EC" id="2.3.3.16" evidence="6"/>
<dbReference type="EMBL" id="CP001857">
    <property type="protein sequence ID" value="ADB58180.1"/>
    <property type="molecule type" value="Genomic_DNA"/>
</dbReference>
<evidence type="ECO:0000256" key="1">
    <source>
        <dbReference type="ARBA" id="ARBA00005163"/>
    </source>
</evidence>
<evidence type="ECO:0000256" key="2">
    <source>
        <dbReference type="ARBA" id="ARBA00010566"/>
    </source>
</evidence>
<dbReference type="PIRSF" id="PIRSF001369">
    <property type="entry name" value="Citrate_synth"/>
    <property type="match status" value="1"/>
</dbReference>
<comment type="similarity">
    <text evidence="2 6 8">Belongs to the citrate synthase family.</text>
</comment>
<evidence type="ECO:0000256" key="5">
    <source>
        <dbReference type="ARBA" id="ARBA00049288"/>
    </source>
</evidence>
<keyword evidence="9" id="KW-0012">Acyltransferase</keyword>
<dbReference type="Gene3D" id="1.10.580.10">
    <property type="entry name" value="Citrate Synthase, domain 1"/>
    <property type="match status" value="1"/>
</dbReference>
<accession>D2RDI6</accession>
<feature type="active site" evidence="7">
    <location>
        <position position="315"/>
    </location>
</feature>
<dbReference type="Proteomes" id="UP000001901">
    <property type="component" value="Chromosome"/>
</dbReference>
<dbReference type="HOGENOM" id="CLU_025068_2_1_2"/>
<feature type="active site" evidence="7">
    <location>
        <position position="264"/>
    </location>
</feature>
<dbReference type="UniPathway" id="UPA00223"/>
<dbReference type="InterPro" id="IPR016143">
    <property type="entry name" value="Citrate_synth-like_sm_a-sub"/>
</dbReference>
<keyword evidence="4 6" id="KW-0808">Transferase</keyword>
<dbReference type="eggNOG" id="arCOG04237">
    <property type="taxonomic scope" value="Archaea"/>
</dbReference>
<dbReference type="NCBIfam" id="TIGR01800">
    <property type="entry name" value="cit_synth_II"/>
    <property type="match status" value="1"/>
</dbReference>
<evidence type="ECO:0000313" key="9">
    <source>
        <dbReference type="EMBL" id="ADB58180.1"/>
    </source>
</evidence>
<dbReference type="GeneID" id="8739801"/>
<dbReference type="InterPro" id="IPR002020">
    <property type="entry name" value="Citrate_synthase"/>
</dbReference>
<keyword evidence="3" id="KW-0816">Tricarboxylic acid cycle</keyword>
<evidence type="ECO:0000256" key="6">
    <source>
        <dbReference type="PIRNR" id="PIRNR001369"/>
    </source>
</evidence>
<dbReference type="InterPro" id="IPR011278">
    <property type="entry name" value="2-MeCitrate/Citrate_synth_II"/>
</dbReference>
<evidence type="ECO:0000256" key="8">
    <source>
        <dbReference type="RuleBase" id="RU000441"/>
    </source>
</evidence>
<protein>
    <recommendedName>
        <fullName evidence="6 8">Citrate synthase</fullName>
        <ecNumber evidence="6">2.3.3.16</ecNumber>
    </recommendedName>
</protein>
<dbReference type="InterPro" id="IPR024176">
    <property type="entry name" value="Citrate_synthase_bac-typ"/>
</dbReference>
<dbReference type="STRING" id="572546.Arcpr_1122"/>
<evidence type="ECO:0000256" key="4">
    <source>
        <dbReference type="ARBA" id="ARBA00022679"/>
    </source>
</evidence>
<dbReference type="GO" id="GO:0006099">
    <property type="term" value="P:tricarboxylic acid cycle"/>
    <property type="evidence" value="ECO:0007669"/>
    <property type="project" value="UniProtKB-UniPathway"/>
</dbReference>
<dbReference type="AlphaFoldDB" id="D2RDI6"/>
<dbReference type="Pfam" id="PF00285">
    <property type="entry name" value="Citrate_synt"/>
    <property type="match status" value="1"/>
</dbReference>
<dbReference type="PaxDb" id="572546-Arcpr_1122"/>
<dbReference type="PANTHER" id="PTHR11739">
    <property type="entry name" value="CITRATE SYNTHASE"/>
    <property type="match status" value="1"/>
</dbReference>
<dbReference type="GO" id="GO:0005829">
    <property type="term" value="C:cytosol"/>
    <property type="evidence" value="ECO:0007669"/>
    <property type="project" value="TreeGrafter"/>
</dbReference>
<evidence type="ECO:0000256" key="3">
    <source>
        <dbReference type="ARBA" id="ARBA00022532"/>
    </source>
</evidence>
<dbReference type="InterPro" id="IPR016142">
    <property type="entry name" value="Citrate_synth-like_lrg_a-sub"/>
</dbReference>
<dbReference type="SUPFAM" id="SSF48256">
    <property type="entry name" value="Citrate synthase"/>
    <property type="match status" value="1"/>
</dbReference>
<dbReference type="InterPro" id="IPR036969">
    <property type="entry name" value="Citrate_synthase_sf"/>
</dbReference>